<protein>
    <submittedName>
        <fullName evidence="1">Glyceraldehyde-3-phosphate dehydrogenase</fullName>
    </submittedName>
</protein>
<comment type="caution">
    <text evidence="1">The sequence shown here is derived from an EMBL/GenBank/DDBJ whole genome shotgun (WGS) entry which is preliminary data.</text>
</comment>
<gene>
    <name evidence="1" type="ORF">KB874_09755</name>
</gene>
<dbReference type="Proteomes" id="UP000681356">
    <property type="component" value="Unassembled WGS sequence"/>
</dbReference>
<organism evidence="1 2">
    <name type="scientific">Thetidibacter halocola</name>
    <dbReference type="NCBI Taxonomy" id="2827239"/>
    <lineage>
        <taxon>Bacteria</taxon>
        <taxon>Pseudomonadati</taxon>
        <taxon>Pseudomonadota</taxon>
        <taxon>Alphaproteobacteria</taxon>
        <taxon>Rhodobacterales</taxon>
        <taxon>Roseobacteraceae</taxon>
        <taxon>Thetidibacter</taxon>
    </lineage>
</organism>
<dbReference type="EMBL" id="JAGTUU010000003">
    <property type="protein sequence ID" value="MBS0124421.1"/>
    <property type="molecule type" value="Genomic_DNA"/>
</dbReference>
<accession>A0A8J7WFH4</accession>
<evidence type="ECO:0000313" key="1">
    <source>
        <dbReference type="EMBL" id="MBS0124421.1"/>
    </source>
</evidence>
<proteinExistence type="predicted"/>
<dbReference type="AlphaFoldDB" id="A0A8J7WFH4"/>
<sequence>MTNRLAIILGLVLVGGAVADYVLADARALLFLARKLFVLLDWLAFWR</sequence>
<evidence type="ECO:0000313" key="2">
    <source>
        <dbReference type="Proteomes" id="UP000681356"/>
    </source>
</evidence>
<name>A0A8J7WFH4_9RHOB</name>
<dbReference type="RefSeq" id="WP_212536365.1">
    <property type="nucleotide sequence ID" value="NZ_JAGTUU010000003.1"/>
</dbReference>
<keyword evidence="2" id="KW-1185">Reference proteome</keyword>
<reference evidence="1" key="1">
    <citation type="submission" date="2021-04" db="EMBL/GenBank/DDBJ databases">
        <authorList>
            <person name="Yoon J."/>
        </authorList>
    </citation>
    <scope>NUCLEOTIDE SEQUENCE</scope>
    <source>
        <strain evidence="1">KMU-90</strain>
    </source>
</reference>